<comment type="cofactor">
    <cofactor evidence="1">
        <name>Zn(2+)</name>
        <dbReference type="ChEBI" id="CHEBI:29105"/>
    </cofactor>
</comment>
<keyword evidence="4" id="KW-0472">Membrane</keyword>
<keyword evidence="7" id="KW-1185">Reference proteome</keyword>
<reference evidence="6" key="2">
    <citation type="submission" date="2021-01" db="UniProtKB">
        <authorList>
            <consortium name="EnsemblMetazoa"/>
        </authorList>
    </citation>
    <scope>IDENTIFICATION</scope>
</reference>
<evidence type="ECO:0000259" key="5">
    <source>
        <dbReference type="PROSITE" id="PS52035"/>
    </source>
</evidence>
<dbReference type="InterPro" id="IPR034269">
    <property type="entry name" value="At5g42320_M14_CPD"/>
</dbReference>
<name>A0A7M7T5G0_STRPU</name>
<evidence type="ECO:0000256" key="1">
    <source>
        <dbReference type="ARBA" id="ARBA00001947"/>
    </source>
</evidence>
<dbReference type="Pfam" id="PF00246">
    <property type="entry name" value="Peptidase_M14"/>
    <property type="match status" value="1"/>
</dbReference>
<dbReference type="RefSeq" id="XP_030855217.1">
    <property type="nucleotide sequence ID" value="XM_030999357.1"/>
</dbReference>
<evidence type="ECO:0000313" key="7">
    <source>
        <dbReference type="Proteomes" id="UP000007110"/>
    </source>
</evidence>
<evidence type="ECO:0000256" key="3">
    <source>
        <dbReference type="PROSITE-ProRule" id="PRU01379"/>
    </source>
</evidence>
<dbReference type="Gene3D" id="3.40.630.10">
    <property type="entry name" value="Zn peptidases"/>
    <property type="match status" value="1"/>
</dbReference>
<evidence type="ECO:0000313" key="6">
    <source>
        <dbReference type="EnsemblMetazoa" id="XP_030855217"/>
    </source>
</evidence>
<reference evidence="7" key="1">
    <citation type="submission" date="2015-02" db="EMBL/GenBank/DDBJ databases">
        <title>Genome sequencing for Strongylocentrotus purpuratus.</title>
        <authorList>
            <person name="Murali S."/>
            <person name="Liu Y."/>
            <person name="Vee V."/>
            <person name="English A."/>
            <person name="Wang M."/>
            <person name="Skinner E."/>
            <person name="Han Y."/>
            <person name="Muzny D.M."/>
            <person name="Worley K.C."/>
            <person name="Gibbs R.A."/>
        </authorList>
    </citation>
    <scope>NUCLEOTIDE SEQUENCE</scope>
</reference>
<protein>
    <recommendedName>
        <fullName evidence="5">Peptidase M14 domain-containing protein</fullName>
    </recommendedName>
</protein>
<dbReference type="CDD" id="cd06227">
    <property type="entry name" value="M14-CPA-like"/>
    <property type="match status" value="1"/>
</dbReference>
<evidence type="ECO:0000256" key="2">
    <source>
        <dbReference type="ARBA" id="ARBA00005988"/>
    </source>
</evidence>
<accession>A0A7M7T5G0</accession>
<keyword evidence="4" id="KW-0812">Transmembrane</keyword>
<proteinExistence type="inferred from homology"/>
<dbReference type="Proteomes" id="UP000007110">
    <property type="component" value="Unassembled WGS sequence"/>
</dbReference>
<dbReference type="InterPro" id="IPR000834">
    <property type="entry name" value="Peptidase_M14"/>
</dbReference>
<feature type="transmembrane region" description="Helical" evidence="4">
    <location>
        <begin position="396"/>
        <end position="419"/>
    </location>
</feature>
<feature type="transmembrane region" description="Helical" evidence="4">
    <location>
        <begin position="19"/>
        <end position="39"/>
    </location>
</feature>
<dbReference type="FunFam" id="3.40.630.10:FF:000064">
    <property type="entry name" value="Carboxypeptidase A6"/>
    <property type="match status" value="1"/>
</dbReference>
<keyword evidence="4" id="KW-1133">Transmembrane helix</keyword>
<dbReference type="PROSITE" id="PS52035">
    <property type="entry name" value="PEPTIDASE_M14"/>
    <property type="match status" value="1"/>
</dbReference>
<dbReference type="GO" id="GO:0006508">
    <property type="term" value="P:proteolysis"/>
    <property type="evidence" value="ECO:0007669"/>
    <property type="project" value="InterPro"/>
</dbReference>
<feature type="domain" description="Peptidase M14" evidence="5">
    <location>
        <begin position="58"/>
        <end position="371"/>
    </location>
</feature>
<dbReference type="PANTHER" id="PTHR11705:SF119">
    <property type="entry name" value="OS02G0119300 PROTEIN"/>
    <property type="match status" value="1"/>
</dbReference>
<dbReference type="SMART" id="SM00631">
    <property type="entry name" value="Zn_pept"/>
    <property type="match status" value="1"/>
</dbReference>
<feature type="active site" description="Proton donor/acceptor" evidence="3">
    <location>
        <position position="330"/>
    </location>
</feature>
<comment type="similarity">
    <text evidence="2 3">Belongs to the peptidase M14 family.</text>
</comment>
<dbReference type="AlphaFoldDB" id="A0A7M7T5G0"/>
<dbReference type="GO" id="GO:0008270">
    <property type="term" value="F:zinc ion binding"/>
    <property type="evidence" value="ECO:0007669"/>
    <property type="project" value="InterPro"/>
</dbReference>
<sequence length="447" mass="50650">MATQETCTIRTCITKPPSIFMHITLLFSSLIICLFLFGLGSAGNVSPRAELYVPNYKYYHNVSSIGTFITDLVVKHPTYFRLDLNFKSRSNIPQYVLHMTNFSSSRISYGSHGVSNVKPRLLLSFGEHAREFFPVESMIHLLKRITRGLYAPLNSPEDQYTKHVLSQLDIYIIVMANPDGRHLIEKTGNYCWRGTSTGVDLDRNFPWNFGGRGSSGDPGDEEFRGPFPHSEPEGRVYLELSNTHHFDAFISFHSGIKQIYIPFADSASRKAKIVPVNSIVQLALAEAMSKAGGSSFKYGIGYNLCEYPADGTIYDYMAGVKKIPYSLNVEMWGEGDVDNKQCFDLFNPPNEKLVASLDDSMPLYDALFTHLVHWKQKQIHEQYHQLGTDLYIPKSYVIPFLLCLCVFLAIFCRQVPCAFNHRFYSRKRVVSLRSLSSTFTVSGIKIT</sequence>
<dbReference type="GeneID" id="100890263"/>
<dbReference type="EnsemblMetazoa" id="XM_030999357">
    <property type="protein sequence ID" value="XP_030855217"/>
    <property type="gene ID" value="LOC100890263"/>
</dbReference>
<dbReference type="PANTHER" id="PTHR11705">
    <property type="entry name" value="PROTEASE FAMILY M14 CARBOXYPEPTIDASE A,B"/>
    <property type="match status" value="1"/>
</dbReference>
<dbReference type="GO" id="GO:0004181">
    <property type="term" value="F:metallocarboxypeptidase activity"/>
    <property type="evidence" value="ECO:0007669"/>
    <property type="project" value="InterPro"/>
</dbReference>
<dbReference type="SUPFAM" id="SSF53187">
    <property type="entry name" value="Zn-dependent exopeptidases"/>
    <property type="match status" value="1"/>
</dbReference>
<organism evidence="6 7">
    <name type="scientific">Strongylocentrotus purpuratus</name>
    <name type="common">Purple sea urchin</name>
    <dbReference type="NCBI Taxonomy" id="7668"/>
    <lineage>
        <taxon>Eukaryota</taxon>
        <taxon>Metazoa</taxon>
        <taxon>Echinodermata</taxon>
        <taxon>Eleutherozoa</taxon>
        <taxon>Echinozoa</taxon>
        <taxon>Echinoidea</taxon>
        <taxon>Euechinoidea</taxon>
        <taxon>Echinacea</taxon>
        <taxon>Camarodonta</taxon>
        <taxon>Echinidea</taxon>
        <taxon>Strongylocentrotidae</taxon>
        <taxon>Strongylocentrotus</taxon>
    </lineage>
</organism>
<evidence type="ECO:0000256" key="4">
    <source>
        <dbReference type="SAM" id="Phobius"/>
    </source>
</evidence>